<dbReference type="Proteomes" id="UP000030526">
    <property type="component" value="Unassembled WGS sequence"/>
</dbReference>
<dbReference type="GO" id="GO:0046718">
    <property type="term" value="P:symbiont entry into host cell"/>
    <property type="evidence" value="ECO:0007669"/>
    <property type="project" value="InterPro"/>
</dbReference>
<reference evidence="1 2" key="1">
    <citation type="submission" date="2014-08" db="EMBL/GenBank/DDBJ databases">
        <title>Chaperone-usher fimbriae in a diverse selection of Gallibacterium genomes.</title>
        <authorList>
            <person name="Kudirkiene E."/>
            <person name="Bager R.J."/>
            <person name="Johnson T.J."/>
            <person name="Bojesen A.M."/>
        </authorList>
    </citation>
    <scope>NUCLEOTIDE SEQUENCE [LARGE SCALE GENOMIC DNA]</scope>
    <source>
        <strain evidence="1 2">20558/3kl.</strain>
    </source>
</reference>
<protein>
    <recommendedName>
        <fullName evidence="3">Tail fiber protein</fullName>
    </recommendedName>
</protein>
<dbReference type="AlphaFoldDB" id="A0A0A2XMN8"/>
<dbReference type="Pfam" id="PF03406">
    <property type="entry name" value="Phage_fiber_2"/>
    <property type="match status" value="1"/>
</dbReference>
<proteinExistence type="predicted"/>
<feature type="non-terminal residue" evidence="1">
    <location>
        <position position="473"/>
    </location>
</feature>
<dbReference type="GO" id="GO:0019062">
    <property type="term" value="P:virion attachment to host cell"/>
    <property type="evidence" value="ECO:0007669"/>
    <property type="project" value="InterPro"/>
</dbReference>
<name>A0A0A2XMN8_9PAST</name>
<gene>
    <name evidence="1" type="ORF">JP32_06130</name>
</gene>
<evidence type="ECO:0000313" key="2">
    <source>
        <dbReference type="Proteomes" id="UP000030526"/>
    </source>
</evidence>
<dbReference type="InterPro" id="IPR005068">
    <property type="entry name" value="Phage_lambda_Stf-r2"/>
</dbReference>
<dbReference type="EMBL" id="JPXS01000027">
    <property type="protein sequence ID" value="KGQ31940.1"/>
    <property type="molecule type" value="Genomic_DNA"/>
</dbReference>
<dbReference type="RefSeq" id="WP_039084054.1">
    <property type="nucleotide sequence ID" value="NZ_JPXS01000027.1"/>
</dbReference>
<comment type="caution">
    <text evidence="1">The sequence shown here is derived from an EMBL/GenBank/DDBJ whole genome shotgun (WGS) entry which is preliminary data.</text>
</comment>
<sequence>MAGLTEESKWENEIYCIEESDPVIGGKDGISNKPQKQLANRTQYLKALTDQLDNTKANRTNDVIKMRTINSDDAENYKYTGFYRPNSGVIDGKTLGSLMMHITHPLFKNAEHARGISFNYGSGADNEAWKLYTTAFNAAGNYIGRKEILTEQHCSSAVDSNSVNSVATSAAVKKSYDKGVEGVNLANNKVSKSGDVMSGSLLMRAKYTLNDNDAGFCGFFYGVRKGSNEAYGEIPYYEMHFGTGDTKSYAKGIGFDIISNHKAYVTNWDSKGNYIGKKEILTELHLSDAVNSNSSNSVATSAAVKTAYDKAVSAYNAAAGKVSKAGDTMTGVLRAVDFVMNRNGNQKLSSLFDALIKLAQGDATGFQNIVNTWGNAGTTPLGITYNFTNANAWYICFGPFFGNLIIQGGNVVMKSTNITITTPLNFKQYNVLYCDAVDISVDITAIDRDTTMQLTYAENCLKVITKVNLETIK</sequence>
<accession>A0A0A2XMN8</accession>
<evidence type="ECO:0008006" key="3">
    <source>
        <dbReference type="Google" id="ProtNLM"/>
    </source>
</evidence>
<organism evidence="1 2">
    <name type="scientific">Gallibacterium anatis</name>
    <dbReference type="NCBI Taxonomy" id="750"/>
    <lineage>
        <taxon>Bacteria</taxon>
        <taxon>Pseudomonadati</taxon>
        <taxon>Pseudomonadota</taxon>
        <taxon>Gammaproteobacteria</taxon>
        <taxon>Pasteurellales</taxon>
        <taxon>Pasteurellaceae</taxon>
        <taxon>Gallibacterium</taxon>
    </lineage>
</organism>
<evidence type="ECO:0000313" key="1">
    <source>
        <dbReference type="EMBL" id="KGQ31940.1"/>
    </source>
</evidence>